<gene>
    <name evidence="1" type="ORF">L9F63_018335</name>
</gene>
<evidence type="ECO:0000313" key="1">
    <source>
        <dbReference type="EMBL" id="KAJ9588283.1"/>
    </source>
</evidence>
<name>A0AAD8EFC0_DIPPU</name>
<reference evidence="1" key="1">
    <citation type="journal article" date="2023" name="IScience">
        <title>Live-bearing cockroach genome reveals convergent evolutionary mechanisms linked to viviparity in insects and beyond.</title>
        <authorList>
            <person name="Fouks B."/>
            <person name="Harrison M.C."/>
            <person name="Mikhailova A.A."/>
            <person name="Marchal E."/>
            <person name="English S."/>
            <person name="Carruthers M."/>
            <person name="Jennings E.C."/>
            <person name="Chiamaka E.L."/>
            <person name="Frigard R.A."/>
            <person name="Pippel M."/>
            <person name="Attardo G.M."/>
            <person name="Benoit J.B."/>
            <person name="Bornberg-Bauer E."/>
            <person name="Tobe S.S."/>
        </authorList>
    </citation>
    <scope>NUCLEOTIDE SEQUENCE</scope>
    <source>
        <strain evidence="1">Stay&amp;Tobe</strain>
    </source>
</reference>
<dbReference type="EMBL" id="JASPKZ010005694">
    <property type="protein sequence ID" value="KAJ9588283.1"/>
    <property type="molecule type" value="Genomic_DNA"/>
</dbReference>
<accession>A0AAD8EFC0</accession>
<organism evidence="1 2">
    <name type="scientific">Diploptera punctata</name>
    <name type="common">Pacific beetle cockroach</name>
    <dbReference type="NCBI Taxonomy" id="6984"/>
    <lineage>
        <taxon>Eukaryota</taxon>
        <taxon>Metazoa</taxon>
        <taxon>Ecdysozoa</taxon>
        <taxon>Arthropoda</taxon>
        <taxon>Hexapoda</taxon>
        <taxon>Insecta</taxon>
        <taxon>Pterygota</taxon>
        <taxon>Neoptera</taxon>
        <taxon>Polyneoptera</taxon>
        <taxon>Dictyoptera</taxon>
        <taxon>Blattodea</taxon>
        <taxon>Blaberoidea</taxon>
        <taxon>Blaberidae</taxon>
        <taxon>Diplopterinae</taxon>
        <taxon>Diploptera</taxon>
    </lineage>
</organism>
<comment type="caution">
    <text evidence="1">The sequence shown here is derived from an EMBL/GenBank/DDBJ whole genome shotgun (WGS) entry which is preliminary data.</text>
</comment>
<protein>
    <submittedName>
        <fullName evidence="1">Uncharacterized protein</fullName>
    </submittedName>
</protein>
<proteinExistence type="predicted"/>
<dbReference type="Proteomes" id="UP001233999">
    <property type="component" value="Unassembled WGS sequence"/>
</dbReference>
<evidence type="ECO:0000313" key="2">
    <source>
        <dbReference type="Proteomes" id="UP001233999"/>
    </source>
</evidence>
<feature type="non-terminal residue" evidence="1">
    <location>
        <position position="1"/>
    </location>
</feature>
<dbReference type="AlphaFoldDB" id="A0AAD8EFC0"/>
<keyword evidence="2" id="KW-1185">Reference proteome</keyword>
<sequence length="64" mass="7744">SRLLNLILLRCSHYSISDHRHHPQLFSRLSIFSFVALQYRRHLHRALQYQRSIVVMNYSPNCHL</sequence>
<feature type="non-terminal residue" evidence="1">
    <location>
        <position position="64"/>
    </location>
</feature>
<reference evidence="1" key="2">
    <citation type="submission" date="2023-05" db="EMBL/GenBank/DDBJ databases">
        <authorList>
            <person name="Fouks B."/>
        </authorList>
    </citation>
    <scope>NUCLEOTIDE SEQUENCE</scope>
    <source>
        <strain evidence="1">Stay&amp;Tobe</strain>
        <tissue evidence="1">Testes</tissue>
    </source>
</reference>